<feature type="compositionally biased region" description="Low complexity" evidence="1">
    <location>
        <begin position="236"/>
        <end position="248"/>
    </location>
</feature>
<feature type="compositionally biased region" description="Basic and acidic residues" evidence="1">
    <location>
        <begin position="50"/>
        <end position="62"/>
    </location>
</feature>
<reference evidence="3 4" key="1">
    <citation type="submission" date="2024-05" db="EMBL/GenBank/DDBJ databases">
        <title>A draft genome resource for the thread blight pathogen Marasmius tenuissimus strain MS-2.</title>
        <authorList>
            <person name="Yulfo-Soto G.E."/>
            <person name="Baruah I.K."/>
            <person name="Amoako-Attah I."/>
            <person name="Bukari Y."/>
            <person name="Meinhardt L.W."/>
            <person name="Bailey B.A."/>
            <person name="Cohen S.P."/>
        </authorList>
    </citation>
    <scope>NUCLEOTIDE SEQUENCE [LARGE SCALE GENOMIC DNA]</scope>
    <source>
        <strain evidence="3 4">MS-2</strain>
    </source>
</reference>
<accession>A0ABR3AFY8</accession>
<evidence type="ECO:0008006" key="5">
    <source>
        <dbReference type="Google" id="ProtNLM"/>
    </source>
</evidence>
<feature type="transmembrane region" description="Helical" evidence="2">
    <location>
        <begin position="456"/>
        <end position="481"/>
    </location>
</feature>
<feature type="transmembrane region" description="Helical" evidence="2">
    <location>
        <begin position="551"/>
        <end position="573"/>
    </location>
</feature>
<dbReference type="Proteomes" id="UP001437256">
    <property type="component" value="Unassembled WGS sequence"/>
</dbReference>
<organism evidence="3 4">
    <name type="scientific">Marasmius tenuissimus</name>
    <dbReference type="NCBI Taxonomy" id="585030"/>
    <lineage>
        <taxon>Eukaryota</taxon>
        <taxon>Fungi</taxon>
        <taxon>Dikarya</taxon>
        <taxon>Basidiomycota</taxon>
        <taxon>Agaricomycotina</taxon>
        <taxon>Agaricomycetes</taxon>
        <taxon>Agaricomycetidae</taxon>
        <taxon>Agaricales</taxon>
        <taxon>Marasmiineae</taxon>
        <taxon>Marasmiaceae</taxon>
        <taxon>Marasmius</taxon>
    </lineage>
</organism>
<protein>
    <recommendedName>
        <fullName evidence="5">Transmembrane protein</fullName>
    </recommendedName>
</protein>
<feature type="region of interest" description="Disordered" evidence="1">
    <location>
        <begin position="202"/>
        <end position="255"/>
    </location>
</feature>
<feature type="compositionally biased region" description="Basic and acidic residues" evidence="1">
    <location>
        <begin position="140"/>
        <end position="156"/>
    </location>
</feature>
<name>A0ABR3AFY8_9AGAR</name>
<evidence type="ECO:0000256" key="1">
    <source>
        <dbReference type="SAM" id="MobiDB-lite"/>
    </source>
</evidence>
<feature type="region of interest" description="Disordered" evidence="1">
    <location>
        <begin position="607"/>
        <end position="628"/>
    </location>
</feature>
<evidence type="ECO:0000313" key="3">
    <source>
        <dbReference type="EMBL" id="KAL0072277.1"/>
    </source>
</evidence>
<keyword evidence="4" id="KW-1185">Reference proteome</keyword>
<evidence type="ECO:0000256" key="2">
    <source>
        <dbReference type="SAM" id="Phobius"/>
    </source>
</evidence>
<keyword evidence="2" id="KW-1133">Transmembrane helix</keyword>
<comment type="caution">
    <text evidence="3">The sequence shown here is derived from an EMBL/GenBank/DDBJ whole genome shotgun (WGS) entry which is preliminary data.</text>
</comment>
<feature type="transmembrane region" description="Helical" evidence="2">
    <location>
        <begin position="526"/>
        <end position="545"/>
    </location>
</feature>
<dbReference type="EMBL" id="JBBXMP010000001">
    <property type="protein sequence ID" value="KAL0072277.1"/>
    <property type="molecule type" value="Genomic_DNA"/>
</dbReference>
<gene>
    <name evidence="3" type="ORF">AAF712_000039</name>
</gene>
<keyword evidence="2" id="KW-0472">Membrane</keyword>
<evidence type="ECO:0000313" key="4">
    <source>
        <dbReference type="Proteomes" id="UP001437256"/>
    </source>
</evidence>
<keyword evidence="2" id="KW-0812">Transmembrane</keyword>
<feature type="compositionally biased region" description="Acidic residues" evidence="1">
    <location>
        <begin position="157"/>
        <end position="167"/>
    </location>
</feature>
<feature type="region of interest" description="Disordered" evidence="1">
    <location>
        <begin position="50"/>
        <end position="73"/>
    </location>
</feature>
<feature type="region of interest" description="Disordered" evidence="1">
    <location>
        <begin position="135"/>
        <end position="182"/>
    </location>
</feature>
<proteinExistence type="predicted"/>
<sequence length="815" mass="89544">MPTVIQLSSTLKFGRQHSTSPLKRCSAKMTTPLHVRGQPFTVIAHSKPVTDHPESITDHEGLSEPPSSPIEPPVLTEVTNVKKRRTKTTGIDLHLNGDDQSHRRRIKKRKPIKGFNIHSDDDVGMLSVTCSEFEESDADIGGRNDGYDSTLDKDIDWGLDEDDEEGDVTLSPEQEQTEERQSWPWIPRVSWISGMLDPAIIPMYSTGPSQQGGQGSGPTISFHPPPPSSSPEPDDTLTTPPILLTASPEPEFAELKPFPTTASDLERGDSESENPDPWLEWLWYKTELLLCSFTVYGELCCAARSLDALAEYSKLHHGSMSDSSPSLLQGSITGRGGEMRANTRSNSFSSFRSWGSARPTLVDGDVENGVFRGTTSLGNRFGDSLAVSSPGGGGGVYPTSHFERLEREARERVEKVYTRLQMEWTYVAGLLAALAAVDTAVLAITPDSLFGINSSARPLVATSSVCSGCGILCVVWFLWWYGWASGVGVSQGGVGGGLGGVDGFMSRALDINKTYVSFALTSRIPACLMFFSALTLMGFLSVVAYDAAPVIVWIVCSGVVVGMGGQFVVWGIVRAVRGIFWGVRGVGRGVRCCLRVVVGRVKGMRDVNNDNENDNNADGRAVEEPAEPPAVADLGRERVVKGSFIAGVHNQDLEWDESSFLDAAGVDDSYLFDRPVDHDFEDDSFMFHHGCDVRDTSDVVVFQGSGYVSQSDIPLPEEVLPAVKRVREHHSGPVVHDQRRRLLFEIQRQDEDHRQQMNKIRRDLGIIKDEDEDWEDDVSMDVEEAETEDEDLPMVDMLGALEERARQNGIPWGYF</sequence>
<feature type="transmembrane region" description="Helical" evidence="2">
    <location>
        <begin position="424"/>
        <end position="444"/>
    </location>
</feature>